<evidence type="ECO:0000313" key="3">
    <source>
        <dbReference type="Proteomes" id="UP000265520"/>
    </source>
</evidence>
<dbReference type="AlphaFoldDB" id="A0A392RMY1"/>
<proteinExistence type="predicted"/>
<feature type="compositionally biased region" description="Acidic residues" evidence="1">
    <location>
        <begin position="26"/>
        <end position="39"/>
    </location>
</feature>
<accession>A0A392RMY1</accession>
<keyword evidence="3" id="KW-1185">Reference proteome</keyword>
<sequence>MSTLMTDKDALQITAGNFNFRKSNSIDDDDDDDIDEDDD</sequence>
<evidence type="ECO:0000313" key="2">
    <source>
        <dbReference type="EMBL" id="MCI37627.1"/>
    </source>
</evidence>
<evidence type="ECO:0000256" key="1">
    <source>
        <dbReference type="SAM" id="MobiDB-lite"/>
    </source>
</evidence>
<dbReference type="Proteomes" id="UP000265520">
    <property type="component" value="Unassembled WGS sequence"/>
</dbReference>
<name>A0A392RMY1_9FABA</name>
<comment type="caution">
    <text evidence="2">The sequence shown here is derived from an EMBL/GenBank/DDBJ whole genome shotgun (WGS) entry which is preliminary data.</text>
</comment>
<organism evidence="2 3">
    <name type="scientific">Trifolium medium</name>
    <dbReference type="NCBI Taxonomy" id="97028"/>
    <lineage>
        <taxon>Eukaryota</taxon>
        <taxon>Viridiplantae</taxon>
        <taxon>Streptophyta</taxon>
        <taxon>Embryophyta</taxon>
        <taxon>Tracheophyta</taxon>
        <taxon>Spermatophyta</taxon>
        <taxon>Magnoliopsida</taxon>
        <taxon>eudicotyledons</taxon>
        <taxon>Gunneridae</taxon>
        <taxon>Pentapetalae</taxon>
        <taxon>rosids</taxon>
        <taxon>fabids</taxon>
        <taxon>Fabales</taxon>
        <taxon>Fabaceae</taxon>
        <taxon>Papilionoideae</taxon>
        <taxon>50 kb inversion clade</taxon>
        <taxon>NPAAA clade</taxon>
        <taxon>Hologalegina</taxon>
        <taxon>IRL clade</taxon>
        <taxon>Trifolieae</taxon>
        <taxon>Trifolium</taxon>
    </lineage>
</organism>
<feature type="region of interest" description="Disordered" evidence="1">
    <location>
        <begin position="19"/>
        <end position="39"/>
    </location>
</feature>
<protein>
    <submittedName>
        <fullName evidence="2">Uncharacterized protein</fullName>
    </submittedName>
</protein>
<reference evidence="2 3" key="1">
    <citation type="journal article" date="2018" name="Front. Plant Sci.">
        <title>Red Clover (Trifolium pratense) and Zigzag Clover (T. medium) - A Picture of Genomic Similarities and Differences.</title>
        <authorList>
            <person name="Dluhosova J."/>
            <person name="Istvanek J."/>
            <person name="Nedelnik J."/>
            <person name="Repkova J."/>
        </authorList>
    </citation>
    <scope>NUCLEOTIDE SEQUENCE [LARGE SCALE GENOMIC DNA]</scope>
    <source>
        <strain evidence="3">cv. 10/8</strain>
        <tissue evidence="2">Leaf</tissue>
    </source>
</reference>
<dbReference type="EMBL" id="LXQA010246591">
    <property type="protein sequence ID" value="MCI37627.1"/>
    <property type="molecule type" value="Genomic_DNA"/>
</dbReference>